<dbReference type="PANTHER" id="PTHR10684">
    <property type="entry name" value="NUCLEAR RECEPTOR COACTIVATOR"/>
    <property type="match status" value="1"/>
</dbReference>
<dbReference type="Gene3D" id="4.10.280.10">
    <property type="entry name" value="Helix-loop-helix DNA-binding domain"/>
    <property type="match status" value="1"/>
</dbReference>
<feature type="compositionally biased region" description="Low complexity" evidence="2">
    <location>
        <begin position="1055"/>
        <end position="1067"/>
    </location>
</feature>
<dbReference type="PANTHER" id="PTHR10684:SF4">
    <property type="entry name" value="TAIMAN, ISOFORM G"/>
    <property type="match status" value="1"/>
</dbReference>
<feature type="compositionally biased region" description="Polar residues" evidence="2">
    <location>
        <begin position="1114"/>
        <end position="1135"/>
    </location>
</feature>
<feature type="compositionally biased region" description="Polar residues" evidence="2">
    <location>
        <begin position="1173"/>
        <end position="1182"/>
    </location>
</feature>
<keyword evidence="5" id="KW-1185">Reference proteome</keyword>
<dbReference type="GO" id="GO:0045944">
    <property type="term" value="P:positive regulation of transcription by RNA polymerase II"/>
    <property type="evidence" value="ECO:0007669"/>
    <property type="project" value="TreeGrafter"/>
</dbReference>
<feature type="coiled-coil region" evidence="1">
    <location>
        <begin position="891"/>
        <end position="939"/>
    </location>
</feature>
<feature type="compositionally biased region" description="Low complexity" evidence="2">
    <location>
        <begin position="988"/>
        <end position="1027"/>
    </location>
</feature>
<feature type="region of interest" description="Disordered" evidence="2">
    <location>
        <begin position="355"/>
        <end position="385"/>
    </location>
</feature>
<dbReference type="InterPro" id="IPR035965">
    <property type="entry name" value="PAS-like_dom_sf"/>
</dbReference>
<dbReference type="Pfam" id="PF14598">
    <property type="entry name" value="PAS_11"/>
    <property type="match status" value="1"/>
</dbReference>
<name>A0AAW1DK25_9HEMI</name>
<feature type="region of interest" description="Disordered" evidence="2">
    <location>
        <begin position="1223"/>
        <end position="1300"/>
    </location>
</feature>
<feature type="region of interest" description="Disordered" evidence="2">
    <location>
        <begin position="604"/>
        <end position="648"/>
    </location>
</feature>
<dbReference type="Gene3D" id="3.30.450.20">
    <property type="entry name" value="PAS domain"/>
    <property type="match status" value="2"/>
</dbReference>
<feature type="compositionally biased region" description="Basic and acidic residues" evidence="2">
    <location>
        <begin position="432"/>
        <end position="442"/>
    </location>
</feature>
<protein>
    <recommendedName>
        <fullName evidence="3">PAS domain-containing protein</fullName>
    </recommendedName>
</protein>
<dbReference type="GO" id="GO:0003713">
    <property type="term" value="F:transcription coactivator activity"/>
    <property type="evidence" value="ECO:0007669"/>
    <property type="project" value="InterPro"/>
</dbReference>
<feature type="compositionally biased region" description="Low complexity" evidence="2">
    <location>
        <begin position="1092"/>
        <end position="1113"/>
    </location>
</feature>
<evidence type="ECO:0000313" key="5">
    <source>
        <dbReference type="Proteomes" id="UP001461498"/>
    </source>
</evidence>
<dbReference type="InterPro" id="IPR036638">
    <property type="entry name" value="HLH_DNA-bd_sf"/>
</dbReference>
<sequence length="1413" mass="152284">MYIEELAELILASCADMSSSHVKPDKSAILEAALNQIRSIRDQETASASDAVQQGEVSSSKPTILTNDVFCPLLLEALEGFVFVVNTEGKVEFVTDNISQFIKFNKDDVLGKSIYNILHHGDHGRFSACLLPMWSAIEAGGGGNNSTVATTGLGPSQSRNRTFNCRFLIKPPDDNEQTTMEEKQQRVSKYEYMQISSTQLPQNSGGDKDDEGNEVGPCLMCVARRIPSNEKHPGTAVEQFTTKLDIHGKVIGVDTSSVSANYLQHLSKELTSRPLEELCHPHDASKLTSHLKEVLTHGQNNTPLYHRLRIGVTHDKYLYVHTKSRLFKSSNSQEHDFIMATHSIIGENELVLSGSDSGSSSISHGSHSSSSSSGVGGPLIANVNGSNQRSVTSELTPMSLSNSVSSYNPLHSTELDFGFDLLNSTSWELPGEERVTWERPESRASLTPAPSPLYTAPTQPSPALTSTAFPFSPPLSHPGAGDTDEKESDEPGSESGRLRNLLLTKRPSTDSEESSQSSRNKHRILKGLLNQDEEDQHDPKPASNNMLLKLLNEKSDDDDVEARAGLKKQNELLQQLLKEEENNAESSGGGVVVVSAANDDPLLKGLGFRSGTSSPAESIGRGGRKRPSSEDAGGSQEEGNATPLPPKRASVSTILDTLPPSTSAPTSGNSKLCEKNRMLASLLAQRPSTPATIPPVPASIISATPQDKLPRLIRPGWSGGSVQQTQQSPQPVRNMQRSPAPQLQQQQQQQQQQLQQQHQQQQQQQQQRVSVHCTTGISRPQPTWDNQSSDPVLSDLLDQVIEIVPEAITDSPALMNMINSAESPSSAGQSGQFQQDLSEKMAINAIQKSLMLCETAVKNPSFNTQTATQAQNTGGQQFQPPPMYQQQRQRLPIAQAQLRQAQYNLANQQQQQQQHLLRNKMLQAQQQQERKRLLQLQQHQQLLIPSNATANEASGLHNIDTLMNNSVAPNVALQRSASVPDSQLSPVGSYPGTSGTVTGSGGQTPTTPTMITTATPSQISPSQRQPYSPQPFSPVNGGMNSFQNSGGGQQGGGSQQPSPVQQSRLSPTSLQSFQQAQLSPRLSQGQQGYGGSQTQSTSWSQQQAARLSMQQQQNPMLNAQLTGGNYSTAPSSVRFTSTTPPAGSTAGGNASGGGASNRLGVSNSGGQLPPVRSLTSPGSRQSPFPPELSPTTASSYQFRLQRTISAPPPQATTHLPGSTAARVYGGKEVPPLVSPSPYHHPQPHQIHHHHHHQTQQLLYDHHHQQQAQQQPYCYEGYHHPHPSRHQAPPGGGGGGGNNGVVTEYVRQELRAMVGARTGGSSRNSGSGSGSTTPAHVGLSPHHQVPSVDLDSLTMAFDIQPQGVAESPKMWSTMGDMGNASPQSVSTLPSRSPMEEVNRSNDQKSSLLQKLLSE</sequence>
<feature type="compositionally biased region" description="Low complexity" evidence="2">
    <location>
        <begin position="1316"/>
        <end position="1332"/>
    </location>
</feature>
<dbReference type="SMART" id="SM00091">
    <property type="entry name" value="PAS"/>
    <property type="match status" value="1"/>
</dbReference>
<feature type="region of interest" description="Disordered" evidence="2">
    <location>
        <begin position="1316"/>
        <end position="1345"/>
    </location>
</feature>
<feature type="region of interest" description="Disordered" evidence="2">
    <location>
        <begin position="688"/>
        <end position="751"/>
    </location>
</feature>
<feature type="compositionally biased region" description="Polar residues" evidence="2">
    <location>
        <begin position="456"/>
        <end position="469"/>
    </location>
</feature>
<feature type="compositionally biased region" description="Polar residues" evidence="2">
    <location>
        <begin position="977"/>
        <end position="986"/>
    </location>
</feature>
<accession>A0AAW1DK25</accession>
<feature type="compositionally biased region" description="Low complexity" evidence="2">
    <location>
        <begin position="720"/>
        <end position="732"/>
    </location>
</feature>
<evidence type="ECO:0000256" key="1">
    <source>
        <dbReference type="SAM" id="Coils"/>
    </source>
</evidence>
<feature type="compositionally biased region" description="Acidic residues" evidence="2">
    <location>
        <begin position="482"/>
        <end position="492"/>
    </location>
</feature>
<feature type="region of interest" description="Disordered" evidence="2">
    <location>
        <begin position="771"/>
        <end position="791"/>
    </location>
</feature>
<gene>
    <name evidence="4" type="ORF">O3M35_005428</name>
</gene>
<feature type="compositionally biased region" description="Gly residues" evidence="2">
    <location>
        <begin position="1045"/>
        <end position="1054"/>
    </location>
</feature>
<reference evidence="4 5" key="1">
    <citation type="submission" date="2022-12" db="EMBL/GenBank/DDBJ databases">
        <title>Chromosome-level genome assembly of true bugs.</title>
        <authorList>
            <person name="Ma L."/>
            <person name="Li H."/>
        </authorList>
    </citation>
    <scope>NUCLEOTIDE SEQUENCE [LARGE SCALE GENOMIC DNA]</scope>
    <source>
        <strain evidence="4">Lab_2022b</strain>
    </source>
</reference>
<feature type="compositionally biased region" description="Low complexity" evidence="2">
    <location>
        <begin position="355"/>
        <end position="373"/>
    </location>
</feature>
<feature type="compositionally biased region" description="Low complexity" evidence="2">
    <location>
        <begin position="1033"/>
        <end position="1044"/>
    </location>
</feature>
<feature type="region of interest" description="Disordered" evidence="2">
    <location>
        <begin position="432"/>
        <end position="521"/>
    </location>
</feature>
<dbReference type="InterPro" id="IPR000014">
    <property type="entry name" value="PAS"/>
</dbReference>
<organism evidence="4 5">
    <name type="scientific">Rhynocoris fuscipes</name>
    <dbReference type="NCBI Taxonomy" id="488301"/>
    <lineage>
        <taxon>Eukaryota</taxon>
        <taxon>Metazoa</taxon>
        <taxon>Ecdysozoa</taxon>
        <taxon>Arthropoda</taxon>
        <taxon>Hexapoda</taxon>
        <taxon>Insecta</taxon>
        <taxon>Pterygota</taxon>
        <taxon>Neoptera</taxon>
        <taxon>Paraneoptera</taxon>
        <taxon>Hemiptera</taxon>
        <taxon>Heteroptera</taxon>
        <taxon>Panheteroptera</taxon>
        <taxon>Cimicomorpha</taxon>
        <taxon>Reduviidae</taxon>
        <taxon>Harpactorinae</taxon>
        <taxon>Harpactorini</taxon>
        <taxon>Rhynocoris</taxon>
    </lineage>
</organism>
<feature type="compositionally biased region" description="Basic and acidic residues" evidence="2">
    <location>
        <begin position="1392"/>
        <end position="1401"/>
    </location>
</feature>
<dbReference type="Proteomes" id="UP001461498">
    <property type="component" value="Unassembled WGS sequence"/>
</dbReference>
<dbReference type="SUPFAM" id="SSF55785">
    <property type="entry name" value="PYP-like sensor domain (PAS domain)"/>
    <property type="match status" value="2"/>
</dbReference>
<evidence type="ECO:0000256" key="2">
    <source>
        <dbReference type="SAM" id="MobiDB-lite"/>
    </source>
</evidence>
<feature type="domain" description="PAS" evidence="3">
    <location>
        <begin position="74"/>
        <end position="140"/>
    </location>
</feature>
<dbReference type="GO" id="GO:0016922">
    <property type="term" value="F:nuclear receptor binding"/>
    <property type="evidence" value="ECO:0007669"/>
    <property type="project" value="TreeGrafter"/>
</dbReference>
<feature type="compositionally biased region" description="Low complexity" evidence="2">
    <location>
        <begin position="742"/>
        <end position="751"/>
    </location>
</feature>
<feature type="compositionally biased region" description="Polar residues" evidence="2">
    <location>
        <begin position="1379"/>
        <end position="1389"/>
    </location>
</feature>
<dbReference type="EMBL" id="JAPXFL010000002">
    <property type="protein sequence ID" value="KAK9510692.1"/>
    <property type="molecule type" value="Genomic_DNA"/>
</dbReference>
<feature type="region of interest" description="Disordered" evidence="2">
    <location>
        <begin position="977"/>
        <end position="1195"/>
    </location>
</feature>
<dbReference type="Pfam" id="PF23172">
    <property type="entry name" value="bHLH_NCOA"/>
    <property type="match status" value="1"/>
</dbReference>
<feature type="compositionally biased region" description="Polar residues" evidence="2">
    <location>
        <begin position="1068"/>
        <end position="1082"/>
    </location>
</feature>
<comment type="caution">
    <text evidence="4">The sequence shown here is derived from an EMBL/GenBank/DDBJ whole genome shotgun (WGS) entry which is preliminary data.</text>
</comment>
<dbReference type="GO" id="GO:0046983">
    <property type="term" value="F:protein dimerization activity"/>
    <property type="evidence" value="ECO:0007669"/>
    <property type="project" value="InterPro"/>
</dbReference>
<dbReference type="GO" id="GO:0005634">
    <property type="term" value="C:nucleus"/>
    <property type="evidence" value="ECO:0007669"/>
    <property type="project" value="InterPro"/>
</dbReference>
<feature type="compositionally biased region" description="Gly residues" evidence="2">
    <location>
        <begin position="1289"/>
        <end position="1298"/>
    </location>
</feature>
<feature type="compositionally biased region" description="Gly residues" evidence="2">
    <location>
        <begin position="1145"/>
        <end position="1155"/>
    </location>
</feature>
<dbReference type="GO" id="GO:0032870">
    <property type="term" value="P:cellular response to hormone stimulus"/>
    <property type="evidence" value="ECO:0007669"/>
    <property type="project" value="TreeGrafter"/>
</dbReference>
<feature type="compositionally biased region" description="Basic residues" evidence="2">
    <location>
        <begin position="1241"/>
        <end position="1253"/>
    </location>
</feature>
<dbReference type="CDD" id="cd00130">
    <property type="entry name" value="PAS"/>
    <property type="match status" value="1"/>
</dbReference>
<dbReference type="PROSITE" id="PS50112">
    <property type="entry name" value="PAS"/>
    <property type="match status" value="1"/>
</dbReference>
<dbReference type="InterPro" id="IPR017426">
    <property type="entry name" value="Nuclear_rcpt_coactivator"/>
</dbReference>
<keyword evidence="1" id="KW-0175">Coiled coil</keyword>
<dbReference type="InterPro" id="IPR056193">
    <property type="entry name" value="bHLH_NCOA1-3"/>
</dbReference>
<feature type="compositionally biased region" description="Low complexity" evidence="2">
    <location>
        <begin position="1402"/>
        <end position="1413"/>
    </location>
</feature>
<proteinExistence type="predicted"/>
<feature type="region of interest" description="Disordered" evidence="2">
    <location>
        <begin position="1367"/>
        <end position="1413"/>
    </location>
</feature>
<evidence type="ECO:0000313" key="4">
    <source>
        <dbReference type="EMBL" id="KAK9510692.1"/>
    </source>
</evidence>
<evidence type="ECO:0000259" key="3">
    <source>
        <dbReference type="PROSITE" id="PS50112"/>
    </source>
</evidence>